<evidence type="ECO:0000313" key="2">
    <source>
        <dbReference type="EMBL" id="NKE73331.1"/>
    </source>
</evidence>
<dbReference type="Proteomes" id="UP000534783">
    <property type="component" value="Unassembled WGS sequence"/>
</dbReference>
<proteinExistence type="predicted"/>
<dbReference type="SUPFAM" id="SSF54593">
    <property type="entry name" value="Glyoxalase/Bleomycin resistance protein/Dihydroxybiphenyl dioxygenase"/>
    <property type="match status" value="1"/>
</dbReference>
<dbReference type="EMBL" id="VTOW01000006">
    <property type="protein sequence ID" value="NKE73331.1"/>
    <property type="molecule type" value="Genomic_DNA"/>
</dbReference>
<dbReference type="Gene3D" id="3.10.180.10">
    <property type="entry name" value="2,3-Dihydroxybiphenyl 1,2-Dioxygenase, domain 1"/>
    <property type="match status" value="1"/>
</dbReference>
<feature type="domain" description="VOC" evidence="1">
    <location>
        <begin position="7"/>
        <end position="126"/>
    </location>
</feature>
<evidence type="ECO:0000259" key="1">
    <source>
        <dbReference type="PROSITE" id="PS51819"/>
    </source>
</evidence>
<organism evidence="2 3">
    <name type="scientific">Candidatus Manganitrophus noduliformans</name>
    <dbReference type="NCBI Taxonomy" id="2606439"/>
    <lineage>
        <taxon>Bacteria</taxon>
        <taxon>Pseudomonadati</taxon>
        <taxon>Nitrospirota</taxon>
        <taxon>Nitrospiria</taxon>
        <taxon>Candidatus Troglogloeales</taxon>
        <taxon>Candidatus Manganitrophaceae</taxon>
        <taxon>Candidatus Manganitrophus</taxon>
    </lineage>
</organism>
<dbReference type="InterPro" id="IPR029068">
    <property type="entry name" value="Glyas_Bleomycin-R_OHBP_Dase"/>
</dbReference>
<dbReference type="RefSeq" id="WP_168063283.1">
    <property type="nucleotide sequence ID" value="NZ_VTOW01000006.1"/>
</dbReference>
<dbReference type="InterPro" id="IPR004360">
    <property type="entry name" value="Glyas_Fos-R_dOase_dom"/>
</dbReference>
<dbReference type="Pfam" id="PF00903">
    <property type="entry name" value="Glyoxalase"/>
    <property type="match status" value="1"/>
</dbReference>
<sequence>MSVHVYGLGHIAIEVDDLEKGIAFYQDVFNLEKLDDGEGDAFFKLGEHQFLAMFEVDEVKPDRTRHFALIVRDDKQVMEVREKVGKKYGLTLEPRFRCDFRDPFGNRIQVIDLHDESMVWLLPYQEVQKTGITFSD</sequence>
<dbReference type="PROSITE" id="PS51819">
    <property type="entry name" value="VOC"/>
    <property type="match status" value="1"/>
</dbReference>
<comment type="caution">
    <text evidence="2">The sequence shown here is derived from an EMBL/GenBank/DDBJ whole genome shotgun (WGS) entry which is preliminary data.</text>
</comment>
<accession>A0A7X6ICY9</accession>
<dbReference type="AlphaFoldDB" id="A0A7X6ICY9"/>
<evidence type="ECO:0000313" key="3">
    <source>
        <dbReference type="Proteomes" id="UP000534783"/>
    </source>
</evidence>
<dbReference type="InterPro" id="IPR037523">
    <property type="entry name" value="VOC_core"/>
</dbReference>
<name>A0A7X6ICY9_9BACT</name>
<gene>
    <name evidence="2" type="ORF">MNODULE_21460</name>
</gene>
<protein>
    <submittedName>
        <fullName evidence="2">VOC family protein</fullName>
    </submittedName>
</protein>
<dbReference type="CDD" id="cd06587">
    <property type="entry name" value="VOC"/>
    <property type="match status" value="1"/>
</dbReference>
<keyword evidence="3" id="KW-1185">Reference proteome</keyword>
<reference evidence="2 3" key="1">
    <citation type="journal article" date="2020" name="Nature">
        <title>Bacterial chemolithoautotrophy via manganese oxidation.</title>
        <authorList>
            <person name="Yu H."/>
            <person name="Leadbetter J.R."/>
        </authorList>
    </citation>
    <scope>NUCLEOTIDE SEQUENCE [LARGE SCALE GENOMIC DNA]</scope>
    <source>
        <strain evidence="2 3">Mn-1</strain>
    </source>
</reference>